<evidence type="ECO:0000313" key="2">
    <source>
        <dbReference type="Proteomes" id="UP000008370"/>
    </source>
</evidence>
<name>K5V7Y8_PHACS</name>
<dbReference type="OrthoDB" id="3222453at2759"/>
<sequence length="258" mass="29072">MFRISRPSPSPEEVYSSSLATLHLGHALLYPEPHKSGEPQIGDVGFFHHGAFVRLFNLDTSSPEKKVTFWPTPFENIEPLPPGVLHIDSRRLPFVPGHYCSHGVERREVNASADVTAGVASISYNPSAEYTCKAAKGAVLTLRSEAYIEKIFGNNLLEKYILRNHDNWYAYVKNIALQDVEREDLVFVSGWVKTTADWMITIFQGTNTHSRRSPEISRHGEGYLGDPLGETKRHQCLFVSGYKVRRRFGVVRDVASID</sequence>
<keyword evidence="2" id="KW-1185">Reference proteome</keyword>
<reference evidence="1 2" key="1">
    <citation type="journal article" date="2012" name="BMC Genomics">
        <title>Comparative genomics of the white-rot fungi, Phanerochaete carnosa and P. chrysosporium, to elucidate the genetic basis of the distinct wood types they colonize.</title>
        <authorList>
            <person name="Suzuki H."/>
            <person name="MacDonald J."/>
            <person name="Syed K."/>
            <person name="Salamov A."/>
            <person name="Hori C."/>
            <person name="Aerts A."/>
            <person name="Henrissat B."/>
            <person name="Wiebenga A."/>
            <person name="vanKuyk P.A."/>
            <person name="Barry K."/>
            <person name="Lindquist E."/>
            <person name="LaButti K."/>
            <person name="Lapidus A."/>
            <person name="Lucas S."/>
            <person name="Coutinho P."/>
            <person name="Gong Y."/>
            <person name="Samejima M."/>
            <person name="Mahadevan R."/>
            <person name="Abou-Zaid M."/>
            <person name="de Vries R.P."/>
            <person name="Igarashi K."/>
            <person name="Yadav J.S."/>
            <person name="Grigoriev I.V."/>
            <person name="Master E.R."/>
        </authorList>
    </citation>
    <scope>NUCLEOTIDE SEQUENCE [LARGE SCALE GENOMIC DNA]</scope>
    <source>
        <strain evidence="1 2">HHB-10118-sp</strain>
    </source>
</reference>
<organism evidence="1 2">
    <name type="scientific">Phanerochaete carnosa (strain HHB-10118-sp)</name>
    <name type="common">White-rot fungus</name>
    <name type="synonym">Peniophora carnosa</name>
    <dbReference type="NCBI Taxonomy" id="650164"/>
    <lineage>
        <taxon>Eukaryota</taxon>
        <taxon>Fungi</taxon>
        <taxon>Dikarya</taxon>
        <taxon>Basidiomycota</taxon>
        <taxon>Agaricomycotina</taxon>
        <taxon>Agaricomycetes</taxon>
        <taxon>Polyporales</taxon>
        <taxon>Phanerochaetaceae</taxon>
        <taxon>Phanerochaete</taxon>
    </lineage>
</organism>
<dbReference type="AlphaFoldDB" id="K5V7Y8"/>
<dbReference type="Proteomes" id="UP000008370">
    <property type="component" value="Unassembled WGS sequence"/>
</dbReference>
<dbReference type="HOGENOM" id="CLU_021108_0_1_1"/>
<dbReference type="InParanoid" id="K5V7Y8"/>
<dbReference type="RefSeq" id="XP_007391461.1">
    <property type="nucleotide sequence ID" value="XM_007391399.1"/>
</dbReference>
<dbReference type="KEGG" id="pco:PHACADRAFT_248971"/>
<accession>K5V7Y8</accession>
<evidence type="ECO:0000313" key="1">
    <source>
        <dbReference type="EMBL" id="EKM58871.1"/>
    </source>
</evidence>
<gene>
    <name evidence="1" type="ORF">PHACADRAFT_248971</name>
</gene>
<dbReference type="GeneID" id="18914514"/>
<protein>
    <submittedName>
        <fullName evidence="1">Uncharacterized protein</fullName>
    </submittedName>
</protein>
<dbReference type="EMBL" id="JH930469">
    <property type="protein sequence ID" value="EKM58871.1"/>
    <property type="molecule type" value="Genomic_DNA"/>
</dbReference>
<proteinExistence type="predicted"/>